<sequence>MPRLRVPADVDAWFGEHGWFPGRNVAEQAAAFVAEVVEETRNDGFPVEPFAAATEFLAEHAGLRLTIDARREEYLHFKPVIVWDSTAEEIAELSRNLGVRVFPVGWDSSEGEVIVMDERSRFFCLHHTGNYYMGTGKYGAMTDLYGYPMRDAEDFYV</sequence>
<evidence type="ECO:0000313" key="2">
    <source>
        <dbReference type="Proteomes" id="UP001611339"/>
    </source>
</evidence>
<organism evidence="1 2">
    <name type="scientific">Streptomyces litmocidini</name>
    <dbReference type="NCBI Taxonomy" id="67318"/>
    <lineage>
        <taxon>Bacteria</taxon>
        <taxon>Bacillati</taxon>
        <taxon>Actinomycetota</taxon>
        <taxon>Actinomycetes</taxon>
        <taxon>Kitasatosporales</taxon>
        <taxon>Streptomycetaceae</taxon>
        <taxon>Streptomyces</taxon>
    </lineage>
</organism>
<protein>
    <submittedName>
        <fullName evidence="1">SUKH-3 domain-containing protein</fullName>
    </submittedName>
</protein>
<evidence type="ECO:0000313" key="1">
    <source>
        <dbReference type="EMBL" id="MFI1715758.1"/>
    </source>
</evidence>
<dbReference type="InterPro" id="IPR025850">
    <property type="entry name" value="SUKH-3"/>
</dbReference>
<name>A0ABW7U7Y0_9ACTN</name>
<reference evidence="1 2" key="1">
    <citation type="submission" date="2024-10" db="EMBL/GenBank/DDBJ databases">
        <title>The Natural Products Discovery Center: Release of the First 8490 Sequenced Strains for Exploring Actinobacteria Biosynthetic Diversity.</title>
        <authorList>
            <person name="Kalkreuter E."/>
            <person name="Kautsar S.A."/>
            <person name="Yang D."/>
            <person name="Bader C.D."/>
            <person name="Teijaro C.N."/>
            <person name="Fluegel L."/>
            <person name="Davis C.M."/>
            <person name="Simpson J.R."/>
            <person name="Lauterbach L."/>
            <person name="Steele A.D."/>
            <person name="Gui C."/>
            <person name="Meng S."/>
            <person name="Li G."/>
            <person name="Viehrig K."/>
            <person name="Ye F."/>
            <person name="Su P."/>
            <person name="Kiefer A.F."/>
            <person name="Nichols A."/>
            <person name="Cepeda A.J."/>
            <person name="Yan W."/>
            <person name="Fan B."/>
            <person name="Jiang Y."/>
            <person name="Adhikari A."/>
            <person name="Zheng C.-J."/>
            <person name="Schuster L."/>
            <person name="Cowan T.M."/>
            <person name="Smanski M.J."/>
            <person name="Chevrette M.G."/>
            <person name="De Carvalho L.P.S."/>
            <person name="Shen B."/>
        </authorList>
    </citation>
    <scope>NUCLEOTIDE SEQUENCE [LARGE SCALE GENOMIC DNA]</scope>
    <source>
        <strain evidence="1 2">NPDC020602</strain>
    </source>
</reference>
<gene>
    <name evidence="1" type="ORF">ACH407_19565</name>
</gene>
<dbReference type="RefSeq" id="WP_123455988.1">
    <property type="nucleotide sequence ID" value="NZ_JBIRUI010000008.1"/>
</dbReference>
<dbReference type="Proteomes" id="UP001611339">
    <property type="component" value="Unassembled WGS sequence"/>
</dbReference>
<dbReference type="EMBL" id="JBIRUI010000008">
    <property type="protein sequence ID" value="MFI1715758.1"/>
    <property type="molecule type" value="Genomic_DNA"/>
</dbReference>
<comment type="caution">
    <text evidence="1">The sequence shown here is derived from an EMBL/GenBank/DDBJ whole genome shotgun (WGS) entry which is preliminary data.</text>
</comment>
<accession>A0ABW7U7Y0</accession>
<dbReference type="Pfam" id="PF14433">
    <property type="entry name" value="SUKH-3"/>
    <property type="match status" value="1"/>
</dbReference>
<proteinExistence type="predicted"/>
<keyword evidence="2" id="KW-1185">Reference proteome</keyword>